<evidence type="ECO:0000256" key="13">
    <source>
        <dbReference type="ARBA" id="ARBA00023098"/>
    </source>
</evidence>
<dbReference type="InterPro" id="IPR009160">
    <property type="entry name" value="Acyl-CoA_deSatase_haem/ster-bd"/>
</dbReference>
<dbReference type="PANTHER" id="PTHR11351">
    <property type="entry name" value="ACYL-COA DESATURASE"/>
    <property type="match status" value="1"/>
</dbReference>
<keyword evidence="12 16" id="KW-0408">Iron</keyword>
<dbReference type="InterPro" id="IPR015876">
    <property type="entry name" value="Acyl-CoA_DS"/>
</dbReference>
<evidence type="ECO:0000256" key="7">
    <source>
        <dbReference type="ARBA" id="ARBA00022723"/>
    </source>
</evidence>
<dbReference type="OrthoDB" id="10260134at2759"/>
<keyword evidence="3 16" id="KW-0813">Transport</keyword>
<evidence type="ECO:0000256" key="5">
    <source>
        <dbReference type="ARBA" id="ARBA00022617"/>
    </source>
</evidence>
<dbReference type="GO" id="GO:0004768">
    <property type="term" value="F:stearoyl-CoA 9-desaturase activity"/>
    <property type="evidence" value="ECO:0007669"/>
    <property type="project" value="UniProtKB-UniRule"/>
</dbReference>
<dbReference type="PRINTS" id="PR00075">
    <property type="entry name" value="FACDDSATRASE"/>
</dbReference>
<feature type="transmembrane region" description="Helical" evidence="17">
    <location>
        <begin position="137"/>
        <end position="160"/>
    </location>
</feature>
<gene>
    <name evidence="19" type="primary">OLE1_1</name>
    <name evidence="19" type="ORF">GRS66_001762</name>
</gene>
<keyword evidence="10 17" id="KW-1133">Transmembrane helix</keyword>
<feature type="domain" description="Cytochrome b5 heme-binding" evidence="18">
    <location>
        <begin position="409"/>
        <end position="487"/>
    </location>
</feature>
<evidence type="ECO:0000256" key="3">
    <source>
        <dbReference type="ARBA" id="ARBA00022448"/>
    </source>
</evidence>
<keyword evidence="13 16" id="KW-0443">Lipid metabolism</keyword>
<dbReference type="EMBL" id="CP048988">
    <property type="protein sequence ID" value="QID79495.1"/>
    <property type="molecule type" value="Genomic_DNA"/>
</dbReference>
<keyword evidence="9 16" id="KW-0249">Electron transport</keyword>
<evidence type="ECO:0000256" key="15">
    <source>
        <dbReference type="ARBA" id="ARBA00023160"/>
    </source>
</evidence>
<keyword evidence="7 16" id="KW-0479">Metal-binding</keyword>
<name>A0A6C1DRJ5_SACPS</name>
<dbReference type="GO" id="GO:0005506">
    <property type="term" value="F:iron ion binding"/>
    <property type="evidence" value="ECO:0007669"/>
    <property type="project" value="TreeGrafter"/>
</dbReference>
<dbReference type="Pfam" id="PF00173">
    <property type="entry name" value="Cyt-b5"/>
    <property type="match status" value="1"/>
</dbReference>
<evidence type="ECO:0000256" key="17">
    <source>
        <dbReference type="SAM" id="Phobius"/>
    </source>
</evidence>
<dbReference type="InterPro" id="IPR005804">
    <property type="entry name" value="FA_desaturase_dom"/>
</dbReference>
<sequence length="510" mass="58407">MPTSGTTIELIDDQFPKDDSASSGIVDEVDLTEANILATGLNKKAPRIVNGFGSLMGSKEMVSVEFDKKGNEKKSNLDRLLEKDNQEKEEAKTKIHISEQPWTLNNWHQHLNWLNMVLVCGMPMIGWYFAVSGKVPLHLNVFLFSVFYYAVGGVSITAGYHRLWSHRSYSAHWPLRLFYAIFGCASVEGSAKWWGHSHRIHHRYTDTLRDPYDARRGLWYSHMGWMLLKPNPKYKARADITDMTDDWTIRFQHRHYILLMLLTAFVIPTLICGYFFNDYMGGLIYAGFIRVFVIQQATFCINSMAHYIGTQPFDDRRTPRDNWITAIVTFGEGYHNFHHEFPTDYRNAIKWYQYDPTKVIIYLTSLVGLAYDLKKFSQNAIEEALIQQEQKKINKKKAKINWGPVLTDLPMWDKQTFLAKSKENKGLVIISGIVHDVSGYISEHPGGETLIKTALGKDATKAFSGGVYRHSNAAQNVLADMRVAVIKESKNSAIRMASKRGEIYETGKFF</sequence>
<comment type="cofactor">
    <cofactor evidence="16">
        <name>Fe(2+)</name>
        <dbReference type="ChEBI" id="CHEBI:29033"/>
    </cofactor>
    <text evidence="16">Expected to bind 2 Fe(2+) ions per subunit.</text>
</comment>
<comment type="subcellular location">
    <subcellularLocation>
        <location evidence="1">Membrane</location>
        <topology evidence="1">Multi-pass membrane protein</topology>
    </subcellularLocation>
</comment>
<keyword evidence="6 17" id="KW-0812">Transmembrane</keyword>
<keyword evidence="4 16" id="KW-0444">Lipid biosynthesis</keyword>
<keyword evidence="20" id="KW-1185">Reference proteome</keyword>
<protein>
    <recommendedName>
        <fullName evidence="16">Acyl-CoA desaturase</fullName>
        <ecNumber evidence="16">1.14.19.1</ecNumber>
    </recommendedName>
</protein>
<evidence type="ECO:0000256" key="4">
    <source>
        <dbReference type="ARBA" id="ARBA00022516"/>
    </source>
</evidence>
<feature type="transmembrane region" description="Helical" evidence="17">
    <location>
        <begin position="113"/>
        <end position="131"/>
    </location>
</feature>
<dbReference type="GO" id="GO:0006636">
    <property type="term" value="P:unsaturated fatty acid biosynthetic process"/>
    <property type="evidence" value="ECO:0007669"/>
    <property type="project" value="UniProtKB-UniRule"/>
</dbReference>
<dbReference type="CDD" id="cd03505">
    <property type="entry name" value="Delta9-FADS-like"/>
    <property type="match status" value="1"/>
</dbReference>
<feature type="transmembrane region" description="Helical" evidence="17">
    <location>
        <begin position="256"/>
        <end position="276"/>
    </location>
</feature>
<evidence type="ECO:0000256" key="10">
    <source>
        <dbReference type="ARBA" id="ARBA00022989"/>
    </source>
</evidence>
<evidence type="ECO:0000256" key="6">
    <source>
        <dbReference type="ARBA" id="ARBA00022692"/>
    </source>
</evidence>
<evidence type="ECO:0000256" key="8">
    <source>
        <dbReference type="ARBA" id="ARBA00022832"/>
    </source>
</evidence>
<comment type="catalytic activity">
    <reaction evidence="16">
        <text>octadecanoyl-CoA + 2 Fe(II)-[cytochrome b5] + O2 + 2 H(+) = (9Z)-octadecenoyl-CoA + 2 Fe(III)-[cytochrome b5] + 2 H2O</text>
        <dbReference type="Rhea" id="RHEA:19721"/>
        <dbReference type="Rhea" id="RHEA-COMP:10438"/>
        <dbReference type="Rhea" id="RHEA-COMP:10439"/>
        <dbReference type="ChEBI" id="CHEBI:15377"/>
        <dbReference type="ChEBI" id="CHEBI:15378"/>
        <dbReference type="ChEBI" id="CHEBI:15379"/>
        <dbReference type="ChEBI" id="CHEBI:29033"/>
        <dbReference type="ChEBI" id="CHEBI:29034"/>
        <dbReference type="ChEBI" id="CHEBI:57387"/>
        <dbReference type="ChEBI" id="CHEBI:57394"/>
        <dbReference type="EC" id="1.14.19.1"/>
    </reaction>
</comment>
<keyword evidence="5 16" id="KW-0349">Heme</keyword>
<dbReference type="AlphaFoldDB" id="A0A6C1DRJ5"/>
<keyword evidence="11 16" id="KW-0560">Oxidoreductase</keyword>
<dbReference type="GO" id="GO:0020037">
    <property type="term" value="F:heme binding"/>
    <property type="evidence" value="ECO:0007669"/>
    <property type="project" value="InterPro"/>
</dbReference>
<keyword evidence="15 16" id="KW-0275">Fatty acid biosynthesis</keyword>
<dbReference type="FunFam" id="3.10.120.10:FF:000004">
    <property type="entry name" value="Acyl-CoA desaturase"/>
    <property type="match status" value="1"/>
</dbReference>
<accession>A0A6C1DRJ5</accession>
<evidence type="ECO:0000256" key="12">
    <source>
        <dbReference type="ARBA" id="ARBA00023004"/>
    </source>
</evidence>
<dbReference type="PIRSF" id="PIRSF000345">
    <property type="entry name" value="OLE1"/>
    <property type="match status" value="1"/>
</dbReference>
<dbReference type="PROSITE" id="PS00476">
    <property type="entry name" value="FATTY_ACID_DESATUR_1"/>
    <property type="match status" value="1"/>
</dbReference>
<dbReference type="GO" id="GO:0005789">
    <property type="term" value="C:endoplasmic reticulum membrane"/>
    <property type="evidence" value="ECO:0007669"/>
    <property type="project" value="TreeGrafter"/>
</dbReference>
<evidence type="ECO:0000256" key="1">
    <source>
        <dbReference type="ARBA" id="ARBA00004141"/>
    </source>
</evidence>
<keyword evidence="8 16" id="KW-0276">Fatty acid metabolism</keyword>
<dbReference type="SUPFAM" id="SSF55856">
    <property type="entry name" value="Cytochrome b5-like heme/steroid binding domain"/>
    <property type="match status" value="1"/>
</dbReference>
<dbReference type="InterPro" id="IPR036400">
    <property type="entry name" value="Cyt_B5-like_heme/steroid_sf"/>
</dbReference>
<evidence type="ECO:0000259" key="18">
    <source>
        <dbReference type="PROSITE" id="PS50255"/>
    </source>
</evidence>
<evidence type="ECO:0000256" key="9">
    <source>
        <dbReference type="ARBA" id="ARBA00022982"/>
    </source>
</evidence>
<comment type="similarity">
    <text evidence="2 16">Belongs to the fatty acid desaturase type 1 family.</text>
</comment>
<evidence type="ECO:0000256" key="16">
    <source>
        <dbReference type="PIRNR" id="PIRNR000345"/>
    </source>
</evidence>
<evidence type="ECO:0000256" key="14">
    <source>
        <dbReference type="ARBA" id="ARBA00023136"/>
    </source>
</evidence>
<proteinExistence type="inferred from homology"/>
<dbReference type="EC" id="1.14.19.1" evidence="16"/>
<dbReference type="Pfam" id="PF00487">
    <property type="entry name" value="FA_desaturase"/>
    <property type="match status" value="1"/>
</dbReference>
<dbReference type="SMART" id="SM01117">
    <property type="entry name" value="Cyt-b5"/>
    <property type="match status" value="1"/>
</dbReference>
<dbReference type="PANTHER" id="PTHR11351:SF31">
    <property type="entry name" value="DESATURASE 1, ISOFORM A-RELATED"/>
    <property type="match status" value="1"/>
</dbReference>
<organism evidence="19 20">
    <name type="scientific">Saccharomyces pastorianus</name>
    <name type="common">Lager yeast</name>
    <name type="synonym">Saccharomyces cerevisiae x Saccharomyces eubayanus</name>
    <dbReference type="NCBI Taxonomy" id="27292"/>
    <lineage>
        <taxon>Eukaryota</taxon>
        <taxon>Fungi</taxon>
        <taxon>Dikarya</taxon>
        <taxon>Ascomycota</taxon>
        <taxon>Saccharomycotina</taxon>
        <taxon>Saccharomycetes</taxon>
        <taxon>Saccharomycetales</taxon>
        <taxon>Saccharomycetaceae</taxon>
        <taxon>Saccharomyces</taxon>
    </lineage>
</organism>
<dbReference type="PROSITE" id="PS00191">
    <property type="entry name" value="CYTOCHROME_B5_1"/>
    <property type="match status" value="1"/>
</dbReference>
<reference evidence="19 20" key="1">
    <citation type="journal article" date="2019" name="BMC Genomics">
        <title>Chromosome level assembly and comparative genome analysis confirm lager-brewing yeasts originated from a single hybridization.</title>
        <authorList>
            <person name="Salazar A.N."/>
            <person name="Gorter de Vries A.R."/>
            <person name="van den Broek M."/>
            <person name="Brouwers N."/>
            <person name="de la Torre Cortes P."/>
            <person name="Kuijpers N.G.A."/>
            <person name="Daran J.G."/>
            <person name="Abeel T."/>
        </authorList>
    </citation>
    <scope>NUCLEOTIDE SEQUENCE [LARGE SCALE GENOMIC DNA]</scope>
    <source>
        <strain evidence="19 20">CBS 1483</strain>
    </source>
</reference>
<dbReference type="InterPro" id="IPR001199">
    <property type="entry name" value="Cyt_B5-like_heme/steroid-bd"/>
</dbReference>
<dbReference type="Proteomes" id="UP000501346">
    <property type="component" value="Chromosome ScVII"/>
</dbReference>
<keyword evidence="14 17" id="KW-0472">Membrane</keyword>
<comment type="function">
    <text evidence="16">Stearoyl-CoA desaturase that utilizes O(2) and electrons from reduced cytochrome b5 to introduce the first double bond into saturated fatty acyl-CoA substrates.</text>
</comment>
<evidence type="ECO:0000256" key="2">
    <source>
        <dbReference type="ARBA" id="ARBA00009295"/>
    </source>
</evidence>
<evidence type="ECO:0000256" key="11">
    <source>
        <dbReference type="ARBA" id="ARBA00023002"/>
    </source>
</evidence>
<evidence type="ECO:0000313" key="20">
    <source>
        <dbReference type="Proteomes" id="UP000501346"/>
    </source>
</evidence>
<dbReference type="PROSITE" id="PS50255">
    <property type="entry name" value="CYTOCHROME_B5_2"/>
    <property type="match status" value="1"/>
</dbReference>
<dbReference type="InterPro" id="IPR001522">
    <property type="entry name" value="FADS-1_CS"/>
</dbReference>
<dbReference type="InterPro" id="IPR018506">
    <property type="entry name" value="Cyt_B5_heme-BS"/>
</dbReference>
<dbReference type="Gene3D" id="3.10.120.10">
    <property type="entry name" value="Cytochrome b5-like heme/steroid binding domain"/>
    <property type="match status" value="1"/>
</dbReference>
<evidence type="ECO:0000313" key="19">
    <source>
        <dbReference type="EMBL" id="QID79495.1"/>
    </source>
</evidence>